<dbReference type="OrthoDB" id="3222453at2759"/>
<keyword evidence="3" id="KW-1185">Reference proteome</keyword>
<feature type="non-terminal residue" evidence="2">
    <location>
        <position position="345"/>
    </location>
</feature>
<sequence length="345" mass="39115">ESEVYAQLLFLRRKGYPMWRNSRLPGVHKQEGVQIGDVGILNDSGGFEYFFNVCHPADHPLNTGRVPGGFKPLLGINPDDIIDNAREYEPGSHVASNPHHILKRKIQVDTLEKTLNNYSHLRLRNVPEEVDAGLSFSSSATQGALLILPEGGQKVDHQQHSKFYNYTTEFARSWYRHINRPLAREIRNGSLYLVTGYDKARAWGVACFDDEDVCIIFMDIVPKVSSAVERAPKYWFSRCDGASSLSDADDVFENESGAVFLRGFKIAIRESWFLPKYSEVTYTSNMNVDSLLSEAYSAASWYPKLWKWLRLLFPETSNGPRDESNITVTSIPSKHQVSSEKTSDR</sequence>
<protein>
    <submittedName>
        <fullName evidence="2">Uncharacterized protein</fullName>
    </submittedName>
</protein>
<dbReference type="HOGENOM" id="CLU_021108_6_0_1"/>
<proteinExistence type="predicted"/>
<reference evidence="2 3" key="1">
    <citation type="submission" date="2014-04" db="EMBL/GenBank/DDBJ databases">
        <title>Evolutionary Origins and Diversification of the Mycorrhizal Mutualists.</title>
        <authorList>
            <consortium name="DOE Joint Genome Institute"/>
            <consortium name="Mycorrhizal Genomics Consortium"/>
            <person name="Kohler A."/>
            <person name="Kuo A."/>
            <person name="Nagy L.G."/>
            <person name="Floudas D."/>
            <person name="Copeland A."/>
            <person name="Barry K.W."/>
            <person name="Cichocki N."/>
            <person name="Veneault-Fourrey C."/>
            <person name="LaButti K."/>
            <person name="Lindquist E.A."/>
            <person name="Lipzen A."/>
            <person name="Lundell T."/>
            <person name="Morin E."/>
            <person name="Murat C."/>
            <person name="Riley R."/>
            <person name="Ohm R."/>
            <person name="Sun H."/>
            <person name="Tunlid A."/>
            <person name="Henrissat B."/>
            <person name="Grigoriev I.V."/>
            <person name="Hibbett D.S."/>
            <person name="Martin F."/>
        </authorList>
    </citation>
    <scope>NUCLEOTIDE SEQUENCE [LARGE SCALE GENOMIC DNA]</scope>
    <source>
        <strain evidence="2 3">FD-317 M1</strain>
    </source>
</reference>
<dbReference type="EMBL" id="KN834838">
    <property type="protein sequence ID" value="KIK52732.1"/>
    <property type="molecule type" value="Genomic_DNA"/>
</dbReference>
<feature type="compositionally biased region" description="Polar residues" evidence="1">
    <location>
        <begin position="323"/>
        <end position="336"/>
    </location>
</feature>
<evidence type="ECO:0000256" key="1">
    <source>
        <dbReference type="SAM" id="MobiDB-lite"/>
    </source>
</evidence>
<gene>
    <name evidence="2" type="ORF">GYMLUDRAFT_179777</name>
</gene>
<dbReference type="AlphaFoldDB" id="A0A0D0C4G3"/>
<dbReference type="Proteomes" id="UP000053593">
    <property type="component" value="Unassembled WGS sequence"/>
</dbReference>
<organism evidence="2 3">
    <name type="scientific">Collybiopsis luxurians FD-317 M1</name>
    <dbReference type="NCBI Taxonomy" id="944289"/>
    <lineage>
        <taxon>Eukaryota</taxon>
        <taxon>Fungi</taxon>
        <taxon>Dikarya</taxon>
        <taxon>Basidiomycota</taxon>
        <taxon>Agaricomycotina</taxon>
        <taxon>Agaricomycetes</taxon>
        <taxon>Agaricomycetidae</taxon>
        <taxon>Agaricales</taxon>
        <taxon>Marasmiineae</taxon>
        <taxon>Omphalotaceae</taxon>
        <taxon>Collybiopsis</taxon>
        <taxon>Collybiopsis luxurians</taxon>
    </lineage>
</organism>
<feature type="region of interest" description="Disordered" evidence="1">
    <location>
        <begin position="323"/>
        <end position="345"/>
    </location>
</feature>
<name>A0A0D0C4G3_9AGAR</name>
<evidence type="ECO:0000313" key="2">
    <source>
        <dbReference type="EMBL" id="KIK52732.1"/>
    </source>
</evidence>
<evidence type="ECO:0000313" key="3">
    <source>
        <dbReference type="Proteomes" id="UP000053593"/>
    </source>
</evidence>
<accession>A0A0D0C4G3</accession>